<feature type="domain" description="Major facilitator superfamily (MFS) profile" evidence="2">
    <location>
        <begin position="159"/>
        <end position="233"/>
    </location>
</feature>
<dbReference type="InterPro" id="IPR020846">
    <property type="entry name" value="MFS_dom"/>
</dbReference>
<feature type="transmembrane region" description="Helical" evidence="1">
    <location>
        <begin position="194"/>
        <end position="214"/>
    </location>
</feature>
<organism evidence="3 4">
    <name type="scientific">Blastococcus saxobsidens (strain DD2)</name>
    <dbReference type="NCBI Taxonomy" id="1146883"/>
    <lineage>
        <taxon>Bacteria</taxon>
        <taxon>Bacillati</taxon>
        <taxon>Actinomycetota</taxon>
        <taxon>Actinomycetes</taxon>
        <taxon>Geodermatophilales</taxon>
        <taxon>Geodermatophilaceae</taxon>
        <taxon>Blastococcus</taxon>
    </lineage>
</organism>
<keyword evidence="1" id="KW-1133">Transmembrane helix</keyword>
<protein>
    <recommendedName>
        <fullName evidence="2">Major facilitator superfamily (MFS) profile domain-containing protein</fullName>
    </recommendedName>
</protein>
<dbReference type="PROSITE" id="PS50850">
    <property type="entry name" value="MFS"/>
    <property type="match status" value="1"/>
</dbReference>
<name>H6RWA4_BLASD</name>
<dbReference type="STRING" id="1146883.BLASA_2417"/>
<keyword evidence="1" id="KW-0812">Transmembrane</keyword>
<feature type="transmembrane region" description="Helical" evidence="1">
    <location>
        <begin position="114"/>
        <end position="138"/>
    </location>
</feature>
<reference evidence="4" key="2">
    <citation type="submission" date="2012-02" db="EMBL/GenBank/DDBJ databases">
        <title>Complete genome sequence of Blastococcus saxobsidens strain DD2.</title>
        <authorList>
            <person name="Genoscope."/>
        </authorList>
    </citation>
    <scope>NUCLEOTIDE SEQUENCE [LARGE SCALE GENOMIC DNA]</scope>
    <source>
        <strain evidence="4">DD2</strain>
    </source>
</reference>
<dbReference type="HOGENOM" id="CLU_089209_0_0_11"/>
<proteinExistence type="predicted"/>
<dbReference type="GO" id="GO:0022857">
    <property type="term" value="F:transmembrane transporter activity"/>
    <property type="evidence" value="ECO:0007669"/>
    <property type="project" value="InterPro"/>
</dbReference>
<accession>H6RWA4</accession>
<evidence type="ECO:0000256" key="1">
    <source>
        <dbReference type="SAM" id="Phobius"/>
    </source>
</evidence>
<dbReference type="Proteomes" id="UP000007517">
    <property type="component" value="Chromosome"/>
</dbReference>
<dbReference type="EMBL" id="FO117623">
    <property type="protein sequence ID" value="CCG03319.1"/>
    <property type="molecule type" value="Genomic_DNA"/>
</dbReference>
<evidence type="ECO:0000259" key="2">
    <source>
        <dbReference type="PROSITE" id="PS50850"/>
    </source>
</evidence>
<feature type="transmembrane region" description="Helical" evidence="1">
    <location>
        <begin position="150"/>
        <end position="174"/>
    </location>
</feature>
<dbReference type="OrthoDB" id="5244723at2"/>
<dbReference type="PROSITE" id="PS51257">
    <property type="entry name" value="PROKAR_LIPOPROTEIN"/>
    <property type="match status" value="1"/>
</dbReference>
<evidence type="ECO:0000313" key="3">
    <source>
        <dbReference type="EMBL" id="CCG03319.1"/>
    </source>
</evidence>
<keyword evidence="1" id="KW-0472">Membrane</keyword>
<gene>
    <name evidence="3" type="ordered locus">BLASA_2417</name>
</gene>
<reference evidence="3 4" key="1">
    <citation type="journal article" date="2012" name="J. Bacteriol.">
        <title>Genome Sequence of Blastococcus saxobsidens DD2, a Stone-Inhabiting Bacterium.</title>
        <authorList>
            <person name="Chouaia B."/>
            <person name="Crotti E."/>
            <person name="Brusetti L."/>
            <person name="Daffonchio D."/>
            <person name="Essoussi I."/>
            <person name="Nouioui I."/>
            <person name="Sbissi I."/>
            <person name="Ghodhbane-Gtari F."/>
            <person name="Gtari M."/>
            <person name="Vacherie B."/>
            <person name="Barbe V."/>
            <person name="Medigue C."/>
            <person name="Gury J."/>
            <person name="Pujic P."/>
            <person name="Normand P."/>
        </authorList>
    </citation>
    <scope>NUCLEOTIDE SEQUENCE [LARGE SCALE GENOMIC DNA]</scope>
    <source>
        <strain evidence="3 4">DD2</strain>
    </source>
</reference>
<dbReference type="AlphaFoldDB" id="H6RWA4"/>
<keyword evidence="4" id="KW-1185">Reference proteome</keyword>
<sequence length="233" mass="23483">MRGPGAPPPQSASAACPAPLRGVPAMSAPASASGDDAGLRPDGAHFTQGVARDAVDAQHSRYGGIKWGAAFFGWLSANGLAVLLIALLSAAGVALGLTQGVPSTDEAAAEASTIGIVGGIVLLVVLFLAYLAGGYVAGRMARFDGVRQGIPVFVTGLLVVLALAILGLVLGSGYNVLQQLNLPRIPIDEGTATTAGIITLVAVLLLTLLGAILGGKLGERYHRKVDRAGFDVV</sequence>
<dbReference type="KEGG" id="bsd:BLASA_2417"/>
<feature type="transmembrane region" description="Helical" evidence="1">
    <location>
        <begin position="71"/>
        <end position="94"/>
    </location>
</feature>
<dbReference type="eggNOG" id="ENOG502ZC13">
    <property type="taxonomic scope" value="Bacteria"/>
</dbReference>
<evidence type="ECO:0000313" key="4">
    <source>
        <dbReference type="Proteomes" id="UP000007517"/>
    </source>
</evidence>